<feature type="region of interest" description="Disordered" evidence="1">
    <location>
        <begin position="205"/>
        <end position="273"/>
    </location>
</feature>
<evidence type="ECO:0000313" key="2">
    <source>
        <dbReference type="EMBL" id="TFK23802.1"/>
    </source>
</evidence>
<gene>
    <name evidence="2" type="ORF">FA15DRAFT_757007</name>
</gene>
<proteinExistence type="predicted"/>
<evidence type="ECO:0000313" key="3">
    <source>
        <dbReference type="Proteomes" id="UP000307440"/>
    </source>
</evidence>
<feature type="compositionally biased region" description="Basic residues" evidence="1">
    <location>
        <begin position="260"/>
        <end position="273"/>
    </location>
</feature>
<keyword evidence="3" id="KW-1185">Reference proteome</keyword>
<accession>A0A5C3KTF8</accession>
<sequence>MDQTPPDDQPPQPPVSSTSLAALAASSSVLGGVAGLAGGSIASPPPLSSGMQSPLSPNTNGGGNGGGSNRKETILSLVEMLLAEGATNKSASFFLVDTAQGKAHVQAPSFEDDRDVPSVDEHLQAAGAEMFHNFQRSCNALDKELRNFANASRQLGSSVAILASGFHLRERLAQLLYLYRENAADLFPRKVSHANIIRAETVPLPSATIPNTGATSSGAGDGDADNSPIRNLSANSAAGIGLVPGGSRSRRSAFDNNVPRRSHSHRAHNTNFYSRHRRMRGKAHLHIPRPTVTENLDPEDFPEQLEMLAKDVKTFLNCLNEFPEFTDEAVNASILSFEGDLRYWASCLREYSGVLPLPFHLFPILCFQFSASLEIVALSCANDTFSAPCTFLLIGG</sequence>
<dbReference type="Proteomes" id="UP000307440">
    <property type="component" value="Unassembled WGS sequence"/>
</dbReference>
<organism evidence="2 3">
    <name type="scientific">Coprinopsis marcescibilis</name>
    <name type="common">Agaric fungus</name>
    <name type="synonym">Psathyrella marcescibilis</name>
    <dbReference type="NCBI Taxonomy" id="230819"/>
    <lineage>
        <taxon>Eukaryota</taxon>
        <taxon>Fungi</taxon>
        <taxon>Dikarya</taxon>
        <taxon>Basidiomycota</taxon>
        <taxon>Agaricomycotina</taxon>
        <taxon>Agaricomycetes</taxon>
        <taxon>Agaricomycetidae</taxon>
        <taxon>Agaricales</taxon>
        <taxon>Agaricineae</taxon>
        <taxon>Psathyrellaceae</taxon>
        <taxon>Coprinopsis</taxon>
    </lineage>
</organism>
<dbReference type="EMBL" id="ML210212">
    <property type="protein sequence ID" value="TFK23802.1"/>
    <property type="molecule type" value="Genomic_DNA"/>
</dbReference>
<feature type="region of interest" description="Disordered" evidence="1">
    <location>
        <begin position="34"/>
        <end position="70"/>
    </location>
</feature>
<reference evidence="2 3" key="1">
    <citation type="journal article" date="2019" name="Nat. Ecol. Evol.">
        <title>Megaphylogeny resolves global patterns of mushroom evolution.</title>
        <authorList>
            <person name="Varga T."/>
            <person name="Krizsan K."/>
            <person name="Foldi C."/>
            <person name="Dima B."/>
            <person name="Sanchez-Garcia M."/>
            <person name="Sanchez-Ramirez S."/>
            <person name="Szollosi G.J."/>
            <person name="Szarkandi J.G."/>
            <person name="Papp V."/>
            <person name="Albert L."/>
            <person name="Andreopoulos W."/>
            <person name="Angelini C."/>
            <person name="Antonin V."/>
            <person name="Barry K.W."/>
            <person name="Bougher N.L."/>
            <person name="Buchanan P."/>
            <person name="Buyck B."/>
            <person name="Bense V."/>
            <person name="Catcheside P."/>
            <person name="Chovatia M."/>
            <person name="Cooper J."/>
            <person name="Damon W."/>
            <person name="Desjardin D."/>
            <person name="Finy P."/>
            <person name="Geml J."/>
            <person name="Haridas S."/>
            <person name="Hughes K."/>
            <person name="Justo A."/>
            <person name="Karasinski D."/>
            <person name="Kautmanova I."/>
            <person name="Kiss B."/>
            <person name="Kocsube S."/>
            <person name="Kotiranta H."/>
            <person name="LaButti K.M."/>
            <person name="Lechner B.E."/>
            <person name="Liimatainen K."/>
            <person name="Lipzen A."/>
            <person name="Lukacs Z."/>
            <person name="Mihaltcheva S."/>
            <person name="Morgado L.N."/>
            <person name="Niskanen T."/>
            <person name="Noordeloos M.E."/>
            <person name="Ohm R.A."/>
            <person name="Ortiz-Santana B."/>
            <person name="Ovrebo C."/>
            <person name="Racz N."/>
            <person name="Riley R."/>
            <person name="Savchenko A."/>
            <person name="Shiryaev A."/>
            <person name="Soop K."/>
            <person name="Spirin V."/>
            <person name="Szebenyi C."/>
            <person name="Tomsovsky M."/>
            <person name="Tulloss R.E."/>
            <person name="Uehling J."/>
            <person name="Grigoriev I.V."/>
            <person name="Vagvolgyi C."/>
            <person name="Papp T."/>
            <person name="Martin F.M."/>
            <person name="Miettinen O."/>
            <person name="Hibbett D.S."/>
            <person name="Nagy L.G."/>
        </authorList>
    </citation>
    <scope>NUCLEOTIDE SEQUENCE [LARGE SCALE GENOMIC DNA]</scope>
    <source>
        <strain evidence="2 3">CBS 121175</strain>
    </source>
</reference>
<dbReference type="STRING" id="230819.A0A5C3KTF8"/>
<dbReference type="OrthoDB" id="972532at2759"/>
<evidence type="ECO:0000256" key="1">
    <source>
        <dbReference type="SAM" id="MobiDB-lite"/>
    </source>
</evidence>
<protein>
    <submittedName>
        <fullName evidence="2">Uncharacterized protein</fullName>
    </submittedName>
</protein>
<dbReference type="AlphaFoldDB" id="A0A5C3KTF8"/>
<name>A0A5C3KTF8_COPMA</name>